<organism evidence="3 4">
    <name type="scientific">Mucilaginibacter pedocola</name>
    <dbReference type="NCBI Taxonomy" id="1792845"/>
    <lineage>
        <taxon>Bacteria</taxon>
        <taxon>Pseudomonadati</taxon>
        <taxon>Bacteroidota</taxon>
        <taxon>Sphingobacteriia</taxon>
        <taxon>Sphingobacteriales</taxon>
        <taxon>Sphingobacteriaceae</taxon>
        <taxon>Mucilaginibacter</taxon>
    </lineage>
</organism>
<dbReference type="RefSeq" id="WP_078346334.1">
    <property type="nucleotide sequence ID" value="NZ_MBTF01000001.1"/>
</dbReference>
<evidence type="ECO:0008006" key="5">
    <source>
        <dbReference type="Google" id="ProtNLM"/>
    </source>
</evidence>
<sequence length="226" mass="25496">MNIKKLSILSIALAIFLSSCSNPLNRKYSDATMIDDVKAIRESNKLDTAELSAMALYVVGAKFTGENLEGKTYQEILDSAREAKKKRDKQEAEEKALAAKAEAEEKAKAEQFNKILTVAVYDKGYEEADYEDYITYKISFQNKGSKDIRAFKGSLTVTDLFDSEIKSFNMTMDDGVKAGATFSDTYTTKYNQFMDEDVRLKNKDFKDLKFSFKPLKVIFADGTTLE</sequence>
<evidence type="ECO:0000313" key="4">
    <source>
        <dbReference type="Proteomes" id="UP000189739"/>
    </source>
</evidence>
<dbReference type="EMBL" id="MBTF01000001">
    <property type="protein sequence ID" value="OOQ62138.1"/>
    <property type="molecule type" value="Genomic_DNA"/>
</dbReference>
<evidence type="ECO:0000256" key="2">
    <source>
        <dbReference type="SAM" id="SignalP"/>
    </source>
</evidence>
<feature type="chain" id="PRO_5013182124" description="DUF4352 domain-containing protein" evidence="2">
    <location>
        <begin position="22"/>
        <end position="226"/>
    </location>
</feature>
<proteinExistence type="predicted"/>
<feature type="signal peptide" evidence="2">
    <location>
        <begin position="1"/>
        <end position="21"/>
    </location>
</feature>
<accession>A0A1S9PNJ1</accession>
<comment type="caution">
    <text evidence="3">The sequence shown here is derived from an EMBL/GenBank/DDBJ whole genome shotgun (WGS) entry which is preliminary data.</text>
</comment>
<reference evidence="3 4" key="1">
    <citation type="submission" date="2016-07" db="EMBL/GenBank/DDBJ databases">
        <title>Genomic analysis of zinc-resistant bacterium Mucilaginibacter pedocola TBZ30.</title>
        <authorList>
            <person name="Huang J."/>
            <person name="Tang J."/>
        </authorList>
    </citation>
    <scope>NUCLEOTIDE SEQUENCE [LARGE SCALE GENOMIC DNA]</scope>
    <source>
        <strain evidence="3 4">TBZ30</strain>
    </source>
</reference>
<keyword evidence="4" id="KW-1185">Reference proteome</keyword>
<dbReference type="Proteomes" id="UP000189739">
    <property type="component" value="Unassembled WGS sequence"/>
</dbReference>
<dbReference type="STRING" id="1792845.BC343_03550"/>
<gene>
    <name evidence="3" type="ORF">BC343_03550</name>
</gene>
<evidence type="ECO:0000256" key="1">
    <source>
        <dbReference type="SAM" id="Coils"/>
    </source>
</evidence>
<dbReference type="OrthoDB" id="1264677at2"/>
<evidence type="ECO:0000313" key="3">
    <source>
        <dbReference type="EMBL" id="OOQ62138.1"/>
    </source>
</evidence>
<dbReference type="AlphaFoldDB" id="A0A1S9PNJ1"/>
<dbReference type="PROSITE" id="PS51257">
    <property type="entry name" value="PROKAR_LIPOPROTEIN"/>
    <property type="match status" value="1"/>
</dbReference>
<keyword evidence="1" id="KW-0175">Coiled coil</keyword>
<protein>
    <recommendedName>
        <fullName evidence="5">DUF4352 domain-containing protein</fullName>
    </recommendedName>
</protein>
<name>A0A1S9PNJ1_9SPHI</name>
<keyword evidence="2" id="KW-0732">Signal</keyword>
<feature type="coiled-coil region" evidence="1">
    <location>
        <begin position="73"/>
        <end position="109"/>
    </location>
</feature>